<dbReference type="InterPro" id="IPR013974">
    <property type="entry name" value="SAF"/>
</dbReference>
<dbReference type="AlphaFoldDB" id="A0A1G1VNM0"/>
<name>A0A1G1VNM0_9BACT</name>
<dbReference type="Pfam" id="PF08666">
    <property type="entry name" value="SAF"/>
    <property type="match status" value="1"/>
</dbReference>
<dbReference type="Gene3D" id="3.20.20.70">
    <property type="entry name" value="Aldolase class I"/>
    <property type="match status" value="1"/>
</dbReference>
<dbReference type="PANTHER" id="PTHR42966">
    <property type="entry name" value="N-ACETYLNEURAMINATE SYNTHASE"/>
    <property type="match status" value="1"/>
</dbReference>
<feature type="domain" description="AFP-like" evidence="1">
    <location>
        <begin position="293"/>
        <end position="351"/>
    </location>
</feature>
<dbReference type="Gene3D" id="3.90.1210.10">
    <property type="entry name" value="Antifreeze-like/N-acetylneuraminic acid synthase C-terminal domain"/>
    <property type="match status" value="1"/>
</dbReference>
<dbReference type="InterPro" id="IPR051690">
    <property type="entry name" value="PseI-like"/>
</dbReference>
<evidence type="ECO:0000313" key="2">
    <source>
        <dbReference type="EMBL" id="OGY16991.1"/>
    </source>
</evidence>
<gene>
    <name evidence="2" type="ORF">A2784_04095</name>
</gene>
<dbReference type="PANTHER" id="PTHR42966:SF1">
    <property type="entry name" value="SIALIC ACID SYNTHASE"/>
    <property type="match status" value="1"/>
</dbReference>
<evidence type="ECO:0000259" key="1">
    <source>
        <dbReference type="PROSITE" id="PS50844"/>
    </source>
</evidence>
<dbReference type="STRING" id="1797589.A2784_04095"/>
<dbReference type="SUPFAM" id="SSF51569">
    <property type="entry name" value="Aldolase"/>
    <property type="match status" value="1"/>
</dbReference>
<dbReference type="InterPro" id="IPR057736">
    <property type="entry name" value="SAF_PseI/NeuA/NeuB"/>
</dbReference>
<sequence>MLKIKTHTRTISDQSPVYIIAEIGSNFDGNLKKALKMIDLAAEAGADCAKFQSFLPDKIISKSGFGKIRNSFQAKWAKPVYQVYQEASLPREWHIKLKRHCDKRGIDFASAPYDTAAVDLLLDIGVPFLKIGSGEVSNLEFIRYAARTKKPLLISVGSVTLAEIDEMMQVIRKTGNEKIVLLQCVTNYPSPFEDANIRFIETLRSAFGVMVGYSDHTLGHTVPLGAVALGAKVIEKHFTDNKKGAGPDHAFALDIKELRTMVKAIRNLEKALGSGVKTIYASEAETQILQRRGLYTAVDIKRGQVITRDMLTILRPAKGVQPKFIDIFVGKIAQRNLAADKPIGWDLVTRKQ</sequence>
<dbReference type="EMBL" id="MHCH01000036">
    <property type="protein sequence ID" value="OGY16991.1"/>
    <property type="molecule type" value="Genomic_DNA"/>
</dbReference>
<dbReference type="SUPFAM" id="SSF51269">
    <property type="entry name" value="AFP III-like domain"/>
    <property type="match status" value="1"/>
</dbReference>
<dbReference type="InterPro" id="IPR013132">
    <property type="entry name" value="PseI/NeuA/B-like_N"/>
</dbReference>
<proteinExistence type="predicted"/>
<protein>
    <recommendedName>
        <fullName evidence="1">AFP-like domain-containing protein</fullName>
    </recommendedName>
</protein>
<comment type="caution">
    <text evidence="2">The sequence shown here is derived from an EMBL/GenBank/DDBJ whole genome shotgun (WGS) entry which is preliminary data.</text>
</comment>
<dbReference type="GO" id="GO:0047444">
    <property type="term" value="F:N-acylneuraminate-9-phosphate synthase activity"/>
    <property type="evidence" value="ECO:0007669"/>
    <property type="project" value="TreeGrafter"/>
</dbReference>
<dbReference type="InterPro" id="IPR013785">
    <property type="entry name" value="Aldolase_TIM"/>
</dbReference>
<dbReference type="InterPro" id="IPR006190">
    <property type="entry name" value="SAF_AFP_Neu5Ac"/>
</dbReference>
<dbReference type="GO" id="GO:0016051">
    <property type="term" value="P:carbohydrate biosynthetic process"/>
    <property type="evidence" value="ECO:0007669"/>
    <property type="project" value="InterPro"/>
</dbReference>
<organism evidence="2 3">
    <name type="scientific">Candidatus Chisholmbacteria bacterium RIFCSPHIGHO2_01_FULL_48_12</name>
    <dbReference type="NCBI Taxonomy" id="1797589"/>
    <lineage>
        <taxon>Bacteria</taxon>
        <taxon>Candidatus Chisholmiibacteriota</taxon>
    </lineage>
</organism>
<dbReference type="Proteomes" id="UP000177324">
    <property type="component" value="Unassembled WGS sequence"/>
</dbReference>
<evidence type="ECO:0000313" key="3">
    <source>
        <dbReference type="Proteomes" id="UP000177324"/>
    </source>
</evidence>
<dbReference type="PROSITE" id="PS50844">
    <property type="entry name" value="AFP_LIKE"/>
    <property type="match status" value="1"/>
</dbReference>
<dbReference type="CDD" id="cd11615">
    <property type="entry name" value="SAF_NeuB_like"/>
    <property type="match status" value="1"/>
</dbReference>
<reference evidence="2 3" key="1">
    <citation type="journal article" date="2016" name="Nat. Commun.">
        <title>Thousands of microbial genomes shed light on interconnected biogeochemical processes in an aquifer system.</title>
        <authorList>
            <person name="Anantharaman K."/>
            <person name="Brown C.T."/>
            <person name="Hug L.A."/>
            <person name="Sharon I."/>
            <person name="Castelle C.J."/>
            <person name="Probst A.J."/>
            <person name="Thomas B.C."/>
            <person name="Singh A."/>
            <person name="Wilkins M.J."/>
            <person name="Karaoz U."/>
            <person name="Brodie E.L."/>
            <person name="Williams K.H."/>
            <person name="Hubbard S.S."/>
            <person name="Banfield J.F."/>
        </authorList>
    </citation>
    <scope>NUCLEOTIDE SEQUENCE [LARGE SCALE GENOMIC DNA]</scope>
</reference>
<dbReference type="SMART" id="SM00858">
    <property type="entry name" value="SAF"/>
    <property type="match status" value="1"/>
</dbReference>
<accession>A0A1G1VNM0</accession>
<dbReference type="Pfam" id="PF03102">
    <property type="entry name" value="NeuB"/>
    <property type="match status" value="1"/>
</dbReference>
<dbReference type="InterPro" id="IPR036732">
    <property type="entry name" value="AFP_Neu5c_C_sf"/>
</dbReference>